<gene>
    <name evidence="11" type="ORF">DEACI_1602</name>
    <name evidence="12" type="ORF">DEACI_3377</name>
</gene>
<dbReference type="FunFam" id="3.40.1160.10:FF:000007">
    <property type="entry name" value="Carbamate kinase"/>
    <property type="match status" value="1"/>
</dbReference>
<dbReference type="PANTHER" id="PTHR30409">
    <property type="entry name" value="CARBAMATE KINASE"/>
    <property type="match status" value="1"/>
</dbReference>
<dbReference type="NCBIfam" id="NF009007">
    <property type="entry name" value="PRK12352.1"/>
    <property type="match status" value="1"/>
</dbReference>
<dbReference type="RefSeq" id="WP_240984533.1">
    <property type="nucleotide sequence ID" value="NZ_CDGJ01000104.1"/>
</dbReference>
<comment type="catalytic activity">
    <reaction evidence="7">
        <text>hydrogencarbonate + NH4(+) + ATP = carbamoyl phosphate + ADP + H2O + H(+)</text>
        <dbReference type="Rhea" id="RHEA:10152"/>
        <dbReference type="ChEBI" id="CHEBI:15377"/>
        <dbReference type="ChEBI" id="CHEBI:15378"/>
        <dbReference type="ChEBI" id="CHEBI:17544"/>
        <dbReference type="ChEBI" id="CHEBI:28938"/>
        <dbReference type="ChEBI" id="CHEBI:30616"/>
        <dbReference type="ChEBI" id="CHEBI:58228"/>
        <dbReference type="ChEBI" id="CHEBI:456216"/>
        <dbReference type="EC" id="2.7.2.2"/>
    </reaction>
</comment>
<evidence type="ECO:0000256" key="1">
    <source>
        <dbReference type="ARBA" id="ARBA00005118"/>
    </source>
</evidence>
<dbReference type="EMBL" id="LR746496">
    <property type="protein sequence ID" value="CAA7600949.1"/>
    <property type="molecule type" value="Genomic_DNA"/>
</dbReference>
<dbReference type="InterPro" id="IPR036393">
    <property type="entry name" value="AceGlu_kinase-like_sf"/>
</dbReference>
<dbReference type="Proteomes" id="UP000836597">
    <property type="component" value="Chromosome"/>
</dbReference>
<dbReference type="GO" id="GO:0019546">
    <property type="term" value="P:L-arginine deiminase pathway"/>
    <property type="evidence" value="ECO:0007669"/>
    <property type="project" value="TreeGrafter"/>
</dbReference>
<keyword evidence="4" id="KW-0056">Arginine metabolism</keyword>
<proteinExistence type="inferred from homology"/>
<reference evidence="12" key="1">
    <citation type="submission" date="2014-11" db="EMBL/GenBank/DDBJ databases">
        <authorList>
            <person name="Hornung B.V."/>
        </authorList>
    </citation>
    <scope>NUCLEOTIDE SEQUENCE</scope>
    <source>
        <strain evidence="12">INE</strain>
    </source>
</reference>
<evidence type="ECO:0000256" key="9">
    <source>
        <dbReference type="PIRNR" id="PIRNR000723"/>
    </source>
</evidence>
<evidence type="ECO:0000256" key="7">
    <source>
        <dbReference type="ARBA" id="ARBA00048467"/>
    </source>
</evidence>
<dbReference type="SUPFAM" id="SSF53633">
    <property type="entry name" value="Carbamate kinase-like"/>
    <property type="match status" value="1"/>
</dbReference>
<dbReference type="AlphaFoldDB" id="A0A8S0W7M9"/>
<dbReference type="InterPro" id="IPR001048">
    <property type="entry name" value="Asp/Glu/Uridylate_kinase"/>
</dbReference>
<name>A0A8S0W7M9_9FIRM</name>
<evidence type="ECO:0000256" key="6">
    <source>
        <dbReference type="ARBA" id="ARBA00022777"/>
    </source>
</evidence>
<dbReference type="Gene3D" id="3.40.1160.10">
    <property type="entry name" value="Acetylglutamate kinase-like"/>
    <property type="match status" value="1"/>
</dbReference>
<dbReference type="GO" id="GO:0005829">
    <property type="term" value="C:cytosol"/>
    <property type="evidence" value="ECO:0007669"/>
    <property type="project" value="TreeGrafter"/>
</dbReference>
<evidence type="ECO:0000256" key="3">
    <source>
        <dbReference type="ARBA" id="ARBA00013070"/>
    </source>
</evidence>
<accession>A0A8S0W7M9</accession>
<protein>
    <recommendedName>
        <fullName evidence="3 8">Carbamate kinase</fullName>
    </recommendedName>
</protein>
<dbReference type="CDD" id="cd04235">
    <property type="entry name" value="AAK_CK"/>
    <property type="match status" value="1"/>
</dbReference>
<dbReference type="Pfam" id="PF00696">
    <property type="entry name" value="AA_kinase"/>
    <property type="match status" value="1"/>
</dbReference>
<evidence type="ECO:0000259" key="10">
    <source>
        <dbReference type="Pfam" id="PF00696"/>
    </source>
</evidence>
<evidence type="ECO:0000256" key="4">
    <source>
        <dbReference type="ARBA" id="ARBA00022503"/>
    </source>
</evidence>
<organism evidence="11">
    <name type="scientific">Acididesulfobacillus acetoxydans</name>
    <dbReference type="NCBI Taxonomy" id="1561005"/>
    <lineage>
        <taxon>Bacteria</taxon>
        <taxon>Bacillati</taxon>
        <taxon>Bacillota</taxon>
        <taxon>Clostridia</taxon>
        <taxon>Eubacteriales</taxon>
        <taxon>Peptococcaceae</taxon>
        <taxon>Acididesulfobacillus</taxon>
    </lineage>
</organism>
<keyword evidence="13" id="KW-1185">Reference proteome</keyword>
<evidence type="ECO:0000313" key="13">
    <source>
        <dbReference type="Proteomes" id="UP001071230"/>
    </source>
</evidence>
<dbReference type="EMBL" id="CDGJ01000104">
    <property type="protein sequence ID" value="CEJ08895.1"/>
    <property type="molecule type" value="Genomic_DNA"/>
</dbReference>
<dbReference type="PANTHER" id="PTHR30409:SF1">
    <property type="entry name" value="CARBAMATE KINASE-RELATED"/>
    <property type="match status" value="1"/>
</dbReference>
<evidence type="ECO:0000313" key="12">
    <source>
        <dbReference type="EMBL" id="CEJ08895.1"/>
    </source>
</evidence>
<dbReference type="GO" id="GO:0008804">
    <property type="term" value="F:carbamate kinase activity"/>
    <property type="evidence" value="ECO:0007669"/>
    <property type="project" value="UniProtKB-UniRule"/>
</dbReference>
<sequence>MMKSKAQQTLVLAFGGNAITKEGQKGSFSEQLENIEASCRQITGLALAGHHMVITHGNGPQVGSLLIKNELAKDIVPPMPLDVCGANTQGSLGYAIVQTLQNMLRKSGNPRELVALMTRSVVDPADPAFQNPTKPVGPFFTREQAEELIRLYAYHMREDSGRGWRRVVPSPRPVAILERSVIQGLVENGVIVVAVGGGGIPVSDKEGRYIGIEAVIDKDLAAERLAQDIKADVFAILTGVRKVCLDYRKPGQKDLDVLRASEATEYLAQGQFPSGSMGPKIEAAVHFVEHSGNPVIITDFEHVQAALNGQDGTRIIPD</sequence>
<dbReference type="Proteomes" id="UP001071230">
    <property type="component" value="Unassembled WGS sequence"/>
</dbReference>
<feature type="domain" description="Aspartate/glutamate/uridylate kinase" evidence="10">
    <location>
        <begin position="9"/>
        <end position="299"/>
    </location>
</feature>
<evidence type="ECO:0000256" key="5">
    <source>
        <dbReference type="ARBA" id="ARBA00022679"/>
    </source>
</evidence>
<dbReference type="PIRSF" id="PIRSF000723">
    <property type="entry name" value="Carbamate_kin"/>
    <property type="match status" value="1"/>
</dbReference>
<dbReference type="InterPro" id="IPR003964">
    <property type="entry name" value="Carb_kinase"/>
</dbReference>
<dbReference type="KEGG" id="aacx:DEACI_1602"/>
<evidence type="ECO:0000313" key="11">
    <source>
        <dbReference type="EMBL" id="CAA7600949.1"/>
    </source>
</evidence>
<comment type="similarity">
    <text evidence="2 9">Belongs to the carbamate kinase family.</text>
</comment>
<dbReference type="NCBIfam" id="TIGR00746">
    <property type="entry name" value="arcC"/>
    <property type="match status" value="1"/>
</dbReference>
<evidence type="ECO:0000256" key="8">
    <source>
        <dbReference type="NCBIfam" id="TIGR00746"/>
    </source>
</evidence>
<keyword evidence="5 9" id="KW-0808">Transferase</keyword>
<reference evidence="11" key="2">
    <citation type="submission" date="2020-01" db="EMBL/GenBank/DDBJ databases">
        <authorList>
            <person name="Hornung B."/>
        </authorList>
    </citation>
    <scope>NUCLEOTIDE SEQUENCE</scope>
    <source>
        <strain evidence="11">PacBioINE</strain>
    </source>
</reference>
<dbReference type="PRINTS" id="PR01469">
    <property type="entry name" value="CARBMTKINASE"/>
</dbReference>
<evidence type="ECO:0000256" key="2">
    <source>
        <dbReference type="ARBA" id="ARBA00011066"/>
    </source>
</evidence>
<keyword evidence="6 9" id="KW-0418">Kinase</keyword>
<comment type="pathway">
    <text evidence="1">Metabolic intermediate metabolism; carbamoyl phosphate degradation; CO(2) and NH(3) from carbamoyl phosphate: step 1/1.</text>
</comment>